<keyword evidence="2" id="KW-1185">Reference proteome</keyword>
<dbReference type="KEGG" id="run:DR864_09000"/>
<dbReference type="Proteomes" id="UP000251993">
    <property type="component" value="Chromosome"/>
</dbReference>
<proteinExistence type="predicted"/>
<reference evidence="1 2" key="1">
    <citation type="submission" date="2018-07" db="EMBL/GenBank/DDBJ databases">
        <title>Genome sequencing of Runella.</title>
        <authorList>
            <person name="Baek M.-G."/>
            <person name="Yi H."/>
        </authorList>
    </citation>
    <scope>NUCLEOTIDE SEQUENCE [LARGE SCALE GENOMIC DNA]</scope>
    <source>
        <strain evidence="1 2">HYN0085</strain>
    </source>
</reference>
<evidence type="ECO:0000313" key="2">
    <source>
        <dbReference type="Proteomes" id="UP000251993"/>
    </source>
</evidence>
<evidence type="ECO:0000313" key="1">
    <source>
        <dbReference type="EMBL" id="AXE17860.1"/>
    </source>
</evidence>
<dbReference type="EMBL" id="CP030850">
    <property type="protein sequence ID" value="AXE17860.1"/>
    <property type="molecule type" value="Genomic_DNA"/>
</dbReference>
<gene>
    <name evidence="1" type="ORF">DR864_09000</name>
</gene>
<protein>
    <submittedName>
        <fullName evidence="1">Uncharacterized protein</fullName>
    </submittedName>
</protein>
<dbReference type="OrthoDB" id="966000at2"/>
<accession>A0A344TGT9</accession>
<sequence>MKTKTSKSATRSELADRYGVSMETMKKWIEKIPDLSLSPTDRVLTPKQVATIIAHLGEP</sequence>
<dbReference type="AlphaFoldDB" id="A0A344TGT9"/>
<organism evidence="1 2">
    <name type="scientific">Runella rosea</name>
    <dbReference type="NCBI Taxonomy" id="2259595"/>
    <lineage>
        <taxon>Bacteria</taxon>
        <taxon>Pseudomonadati</taxon>
        <taxon>Bacteroidota</taxon>
        <taxon>Cytophagia</taxon>
        <taxon>Cytophagales</taxon>
        <taxon>Spirosomataceae</taxon>
        <taxon>Runella</taxon>
    </lineage>
</organism>
<name>A0A344TGT9_9BACT</name>
<dbReference type="RefSeq" id="WP_114066645.1">
    <property type="nucleotide sequence ID" value="NZ_CP030850.1"/>
</dbReference>